<keyword evidence="1" id="KW-1133">Transmembrane helix</keyword>
<reference evidence="3" key="1">
    <citation type="journal article" date="2019" name="Int. J. Syst. Evol. Microbiol.">
        <title>The Global Catalogue of Microorganisms (GCM) 10K type strain sequencing project: providing services to taxonomists for standard genome sequencing and annotation.</title>
        <authorList>
            <consortium name="The Broad Institute Genomics Platform"/>
            <consortium name="The Broad Institute Genome Sequencing Center for Infectious Disease"/>
            <person name="Wu L."/>
            <person name="Ma J."/>
        </authorList>
    </citation>
    <scope>NUCLEOTIDE SEQUENCE [LARGE SCALE GENOMIC DNA]</scope>
    <source>
        <strain evidence="3">CCUG 62793</strain>
    </source>
</reference>
<accession>A0ABW5EMR7</accession>
<comment type="caution">
    <text evidence="2">The sequence shown here is derived from an EMBL/GenBank/DDBJ whole genome shotgun (WGS) entry which is preliminary data.</text>
</comment>
<proteinExistence type="predicted"/>
<evidence type="ECO:0000313" key="2">
    <source>
        <dbReference type="EMBL" id="MFD2319285.1"/>
    </source>
</evidence>
<feature type="transmembrane region" description="Helical" evidence="1">
    <location>
        <begin position="31"/>
        <end position="52"/>
    </location>
</feature>
<evidence type="ECO:0000313" key="3">
    <source>
        <dbReference type="Proteomes" id="UP001597287"/>
    </source>
</evidence>
<dbReference type="Proteomes" id="UP001597287">
    <property type="component" value="Unassembled WGS sequence"/>
</dbReference>
<organism evidence="2 3">
    <name type="scientific">Delftia deserti</name>
    <dbReference type="NCBI Taxonomy" id="1651218"/>
    <lineage>
        <taxon>Bacteria</taxon>
        <taxon>Pseudomonadati</taxon>
        <taxon>Pseudomonadota</taxon>
        <taxon>Betaproteobacteria</taxon>
        <taxon>Burkholderiales</taxon>
        <taxon>Comamonadaceae</taxon>
        <taxon>Delftia</taxon>
    </lineage>
</organism>
<dbReference type="RefSeq" id="WP_128422651.1">
    <property type="nucleotide sequence ID" value="NZ_JBHSIH010000001.1"/>
</dbReference>
<keyword evidence="1" id="KW-0472">Membrane</keyword>
<protein>
    <submittedName>
        <fullName evidence="2">Uncharacterized protein</fullName>
    </submittedName>
</protein>
<keyword evidence="1" id="KW-0812">Transmembrane</keyword>
<sequence>MNRQTTMVKLATPVQNASIPIPIENWLVENVVSICGATIAIHCLFSLAMVALTATEIFKRYYLAPARLSSEWIQS</sequence>
<name>A0ABW5EMR7_9BURK</name>
<evidence type="ECO:0000256" key="1">
    <source>
        <dbReference type="SAM" id="Phobius"/>
    </source>
</evidence>
<keyword evidence="3" id="KW-1185">Reference proteome</keyword>
<dbReference type="EMBL" id="JBHUIG010000011">
    <property type="protein sequence ID" value="MFD2319285.1"/>
    <property type="molecule type" value="Genomic_DNA"/>
</dbReference>
<gene>
    <name evidence="2" type="ORF">ACFSPV_11235</name>
</gene>